<evidence type="ECO:0000256" key="1">
    <source>
        <dbReference type="SAM" id="MobiDB-lite"/>
    </source>
</evidence>
<name>A0A9W6BX63_9CHLO</name>
<feature type="compositionally biased region" description="Gly residues" evidence="1">
    <location>
        <begin position="613"/>
        <end position="622"/>
    </location>
</feature>
<keyword evidence="3" id="KW-1185">Reference proteome</keyword>
<dbReference type="Proteomes" id="UP001165080">
    <property type="component" value="Unassembled WGS sequence"/>
</dbReference>
<feature type="region of interest" description="Disordered" evidence="1">
    <location>
        <begin position="415"/>
        <end position="450"/>
    </location>
</feature>
<feature type="region of interest" description="Disordered" evidence="1">
    <location>
        <begin position="126"/>
        <end position="150"/>
    </location>
</feature>
<dbReference type="EMBL" id="BRXU01000032">
    <property type="protein sequence ID" value="GLC60191.1"/>
    <property type="molecule type" value="Genomic_DNA"/>
</dbReference>
<feature type="compositionally biased region" description="Low complexity" evidence="1">
    <location>
        <begin position="305"/>
        <end position="329"/>
    </location>
</feature>
<feature type="compositionally biased region" description="Low complexity" evidence="1">
    <location>
        <begin position="351"/>
        <end position="363"/>
    </location>
</feature>
<sequence>MRRARPKPPRIRVVKTKPRRFNGAANQIHDEDVLRWRRMFNDEEALAAACLAGPGASGLPVCQDSPALSPEQCSNAVQYVNTLTDDARRAVFKHCEMVSRHERMLLEGQERLKYVQAQIREMKAQMPAPPHMSAPWPRDPSQKGPEVTAEPLPEPSCWASCCGLFPLPPPPAPPTLQNPGPLVVQLPDESYFREAAARTAAERDWEREQAAAAAMSLEGEGAASFSSSAPTQLEPVSGSVGGASEATAAAGACAAHAHPHGHVHAGLPGQLDGLTAGPPPAALQSAPSVCPFCAPTRTTKGPGTPQSLLRPLASLPAPPAVAAGGPSEAGARRASALPALQQAPTAGGADAPGSQEAPSAAAAPDPVAAAAAAVTTATTAAGAVSQTAPPGGAAAAPLDLSRYQDPESIRKITQIQAAQRGRMARKQATGMRAQRQQPQQQHRQSGGMTETALTTAAAAPAPTQDAAATLMSGGGGSVRERQGELAPEAPRPMSPLPPLPMAAAAPQIAAPPVLLPLHPFADPVYGAGAKLPALPGIGGSGGSRSGGGGGAVAAVDAVADAGGMDRPVYDLTPYQNPESIRKITQIQAAQRGRMARKQATGMRAQRQQKQPDGGSGIGGEGGVDAAIHGMTGPLGEGGGGGAASGTVAPEFRKAESVRDPDKGGGGSGALFEEPSF</sequence>
<feature type="region of interest" description="Disordered" evidence="1">
    <location>
        <begin position="467"/>
        <end position="493"/>
    </location>
</feature>
<comment type="caution">
    <text evidence="2">The sequence shown here is derived from an EMBL/GenBank/DDBJ whole genome shotgun (WGS) entry which is preliminary data.</text>
</comment>
<feature type="compositionally biased region" description="Basic and acidic residues" evidence="1">
    <location>
        <begin position="650"/>
        <end position="662"/>
    </location>
</feature>
<feature type="region of interest" description="Disordered" evidence="1">
    <location>
        <begin position="594"/>
        <end position="676"/>
    </location>
</feature>
<evidence type="ECO:0000313" key="3">
    <source>
        <dbReference type="Proteomes" id="UP001165080"/>
    </source>
</evidence>
<proteinExistence type="predicted"/>
<dbReference type="AlphaFoldDB" id="A0A9W6BX63"/>
<feature type="region of interest" description="Disordered" evidence="1">
    <location>
        <begin position="297"/>
        <end position="363"/>
    </location>
</feature>
<feature type="region of interest" description="Disordered" evidence="1">
    <location>
        <begin position="223"/>
        <end position="242"/>
    </location>
</feature>
<protein>
    <submittedName>
        <fullName evidence="2">Uncharacterized protein</fullName>
    </submittedName>
</protein>
<reference evidence="2 3" key="1">
    <citation type="journal article" date="2023" name="Commun. Biol.">
        <title>Reorganization of the ancestral sex-determining regions during the evolution of trioecy in Pleodorina starrii.</title>
        <authorList>
            <person name="Takahashi K."/>
            <person name="Suzuki S."/>
            <person name="Kawai-Toyooka H."/>
            <person name="Yamamoto K."/>
            <person name="Hamaji T."/>
            <person name="Ootsuki R."/>
            <person name="Yamaguchi H."/>
            <person name="Kawachi M."/>
            <person name="Higashiyama T."/>
            <person name="Nozaki H."/>
        </authorList>
    </citation>
    <scope>NUCLEOTIDE SEQUENCE [LARGE SCALE GENOMIC DNA]</scope>
    <source>
        <strain evidence="2 3">NIES-4479</strain>
    </source>
</reference>
<evidence type="ECO:0000313" key="2">
    <source>
        <dbReference type="EMBL" id="GLC60191.1"/>
    </source>
</evidence>
<gene>
    <name evidence="2" type="primary">PLEST007841</name>
    <name evidence="2" type="ORF">PLESTB_001583500</name>
</gene>
<feature type="compositionally biased region" description="Low complexity" evidence="1">
    <location>
        <begin position="432"/>
        <end position="450"/>
    </location>
</feature>
<dbReference type="PROSITE" id="PS50096">
    <property type="entry name" value="IQ"/>
    <property type="match status" value="2"/>
</dbReference>
<organism evidence="2 3">
    <name type="scientific">Pleodorina starrii</name>
    <dbReference type="NCBI Taxonomy" id="330485"/>
    <lineage>
        <taxon>Eukaryota</taxon>
        <taxon>Viridiplantae</taxon>
        <taxon>Chlorophyta</taxon>
        <taxon>core chlorophytes</taxon>
        <taxon>Chlorophyceae</taxon>
        <taxon>CS clade</taxon>
        <taxon>Chlamydomonadales</taxon>
        <taxon>Volvocaceae</taxon>
        <taxon>Pleodorina</taxon>
    </lineage>
</organism>
<accession>A0A9W6BX63</accession>
<dbReference type="OrthoDB" id="551030at2759"/>
<feature type="compositionally biased region" description="Gly residues" evidence="1">
    <location>
        <begin position="632"/>
        <end position="643"/>
    </location>
</feature>